<keyword evidence="4" id="KW-1185">Reference proteome</keyword>
<evidence type="ECO:0000313" key="4">
    <source>
        <dbReference type="Proteomes" id="UP000190896"/>
    </source>
</evidence>
<reference evidence="3 4" key="1">
    <citation type="submission" date="2016-11" db="EMBL/GenBank/DDBJ databases">
        <title>Mixed transmission modes and dynamic genome evolution in an obligate animal-bacterial symbiosis.</title>
        <authorList>
            <person name="Russell S.L."/>
            <person name="Corbett-Detig R.B."/>
            <person name="Cavanaugh C.M."/>
        </authorList>
    </citation>
    <scope>NUCLEOTIDE SEQUENCE [LARGE SCALE GENOMIC DNA]</scope>
    <source>
        <strain evidence="3">Se-Cadez</strain>
    </source>
</reference>
<protein>
    <recommendedName>
        <fullName evidence="2">Copper resistance protein D domain-containing protein</fullName>
    </recommendedName>
</protein>
<feature type="transmembrane region" description="Helical" evidence="1">
    <location>
        <begin position="6"/>
        <end position="29"/>
    </location>
</feature>
<gene>
    <name evidence="3" type="ORF">BOW51_07820</name>
</gene>
<dbReference type="Proteomes" id="UP000190896">
    <property type="component" value="Unassembled WGS sequence"/>
</dbReference>
<dbReference type="EMBL" id="MPRJ01000045">
    <property type="protein sequence ID" value="OOZ36319.1"/>
    <property type="molecule type" value="Genomic_DNA"/>
</dbReference>
<name>A0A1T2KTY8_9GAMM</name>
<proteinExistence type="predicted"/>
<evidence type="ECO:0000259" key="2">
    <source>
        <dbReference type="Pfam" id="PF05425"/>
    </source>
</evidence>
<dbReference type="OrthoDB" id="8419862at2"/>
<dbReference type="Pfam" id="PF05425">
    <property type="entry name" value="CopD"/>
    <property type="match status" value="1"/>
</dbReference>
<evidence type="ECO:0000256" key="1">
    <source>
        <dbReference type="SAM" id="Phobius"/>
    </source>
</evidence>
<keyword evidence="1" id="KW-1133">Transmembrane helix</keyword>
<feature type="domain" description="Copper resistance protein D" evidence="2">
    <location>
        <begin position="46"/>
        <end position="145"/>
    </location>
</feature>
<comment type="caution">
    <text evidence="3">The sequence shown here is derived from an EMBL/GenBank/DDBJ whole genome shotgun (WGS) entry which is preliminary data.</text>
</comment>
<accession>A0A1T2KTY8</accession>
<sequence>MSIAMTLHVLGSVIWVGGMFFAHMALRPVAAEQLELPQRLPLLKGVLDRFFRWVWLSVVLILVSGYRIYFVPFNAEAGLHVLVMLVVGTVMAGIFIFIYSMPYQRMGRALDAGELPLAGASMALIRRLIGFNLVLGLVTTVIAVAKPF</sequence>
<dbReference type="GO" id="GO:0016020">
    <property type="term" value="C:membrane"/>
    <property type="evidence" value="ECO:0007669"/>
    <property type="project" value="InterPro"/>
</dbReference>
<feature type="transmembrane region" description="Helical" evidence="1">
    <location>
        <begin position="124"/>
        <end position="145"/>
    </location>
</feature>
<evidence type="ECO:0000313" key="3">
    <source>
        <dbReference type="EMBL" id="OOZ36319.1"/>
    </source>
</evidence>
<dbReference type="InterPro" id="IPR008457">
    <property type="entry name" value="Cu-R_CopD_dom"/>
</dbReference>
<organism evidence="3 4">
    <name type="scientific">Solemya velesiana gill symbiont</name>
    <dbReference type="NCBI Taxonomy" id="1918948"/>
    <lineage>
        <taxon>Bacteria</taxon>
        <taxon>Pseudomonadati</taxon>
        <taxon>Pseudomonadota</taxon>
        <taxon>Gammaproteobacteria</taxon>
        <taxon>sulfur-oxidizing symbionts</taxon>
    </lineage>
</organism>
<feature type="transmembrane region" description="Helical" evidence="1">
    <location>
        <begin position="81"/>
        <end position="103"/>
    </location>
</feature>
<dbReference type="AlphaFoldDB" id="A0A1T2KTY8"/>
<keyword evidence="1" id="KW-0472">Membrane</keyword>
<keyword evidence="1" id="KW-0812">Transmembrane</keyword>
<feature type="transmembrane region" description="Helical" evidence="1">
    <location>
        <begin position="50"/>
        <end position="69"/>
    </location>
</feature>